<protein>
    <submittedName>
        <fullName evidence="1">Uncharacterized protein</fullName>
    </submittedName>
</protein>
<organism evidence="1 2">
    <name type="scientific">Microbacterium thalassium</name>
    <dbReference type="NCBI Taxonomy" id="362649"/>
    <lineage>
        <taxon>Bacteria</taxon>
        <taxon>Bacillati</taxon>
        <taxon>Actinomycetota</taxon>
        <taxon>Actinomycetes</taxon>
        <taxon>Micrococcales</taxon>
        <taxon>Microbacteriaceae</taxon>
        <taxon>Microbacterium</taxon>
    </lineage>
</organism>
<sequence length="57" mass="5558">MSAGPTAHTPGEPRPLTLLGAGEYVCEGDFCALPAPAPARAAIRGTGASGPMSPHSG</sequence>
<comment type="caution">
    <text evidence="1">The sequence shown here is derived from an EMBL/GenBank/DDBJ whole genome shotgun (WGS) entry which is preliminary data.</text>
</comment>
<keyword evidence="2" id="KW-1185">Reference proteome</keyword>
<reference evidence="1 2" key="1">
    <citation type="submission" date="2020-08" db="EMBL/GenBank/DDBJ databases">
        <title>Sequencing the genomes of 1000 actinobacteria strains.</title>
        <authorList>
            <person name="Klenk H.-P."/>
        </authorList>
    </citation>
    <scope>NUCLEOTIDE SEQUENCE [LARGE SCALE GENOMIC DNA]</scope>
    <source>
        <strain evidence="1 2">DSM 12511</strain>
    </source>
</reference>
<dbReference type="EMBL" id="JACHML010000001">
    <property type="protein sequence ID" value="MBB6392995.1"/>
    <property type="molecule type" value="Genomic_DNA"/>
</dbReference>
<dbReference type="AlphaFoldDB" id="A0A7X0FTP2"/>
<name>A0A7X0FTP2_9MICO</name>
<evidence type="ECO:0000313" key="1">
    <source>
        <dbReference type="EMBL" id="MBB6392995.1"/>
    </source>
</evidence>
<proteinExistence type="predicted"/>
<gene>
    <name evidence="1" type="ORF">HD594_003308</name>
</gene>
<dbReference type="Proteomes" id="UP000537775">
    <property type="component" value="Unassembled WGS sequence"/>
</dbReference>
<accession>A0A7X0FTP2</accession>
<evidence type="ECO:0000313" key="2">
    <source>
        <dbReference type="Proteomes" id="UP000537775"/>
    </source>
</evidence>